<dbReference type="PANTHER" id="PTHR12141:SF3">
    <property type="entry name" value="ARFAPTIN-2"/>
    <property type="match status" value="1"/>
</dbReference>
<keyword evidence="4" id="KW-0333">Golgi apparatus</keyword>
<dbReference type="GO" id="GO:0005829">
    <property type="term" value="C:cytosol"/>
    <property type="evidence" value="ECO:0007669"/>
    <property type="project" value="UniProtKB-ARBA"/>
</dbReference>
<dbReference type="GO" id="GO:0032588">
    <property type="term" value="C:trans-Golgi network membrane"/>
    <property type="evidence" value="ECO:0007669"/>
    <property type="project" value="UniProtKB-ARBA"/>
</dbReference>
<dbReference type="PROSITE" id="PS50870">
    <property type="entry name" value="AH"/>
    <property type="match status" value="1"/>
</dbReference>
<dbReference type="GO" id="GO:0019904">
    <property type="term" value="F:protein domain specific binding"/>
    <property type="evidence" value="ECO:0007669"/>
    <property type="project" value="InterPro"/>
</dbReference>
<dbReference type="Ensembl" id="ENSGEVT00005025759.1">
    <property type="protein sequence ID" value="ENSGEVP00005024496.1"/>
    <property type="gene ID" value="ENSGEVG00005017366.1"/>
</dbReference>
<evidence type="ECO:0000256" key="3">
    <source>
        <dbReference type="ARBA" id="ARBA00022553"/>
    </source>
</evidence>
<dbReference type="GeneTree" id="ENSGT00950000183040"/>
<keyword evidence="5" id="KW-0472">Membrane</keyword>
<dbReference type="GO" id="GO:0006886">
    <property type="term" value="P:intracellular protein transport"/>
    <property type="evidence" value="ECO:0007669"/>
    <property type="project" value="TreeGrafter"/>
</dbReference>
<dbReference type="PANTHER" id="PTHR12141">
    <property type="entry name" value="ARFAPTIN-RELATED"/>
    <property type="match status" value="1"/>
</dbReference>
<evidence type="ECO:0000256" key="6">
    <source>
        <dbReference type="SAM" id="MobiDB-lite"/>
    </source>
</evidence>
<dbReference type="Proteomes" id="UP000694390">
    <property type="component" value="Unassembled WGS sequence"/>
</dbReference>
<dbReference type="Pfam" id="PF06456">
    <property type="entry name" value="Arfaptin"/>
    <property type="match status" value="1"/>
</dbReference>
<dbReference type="AlphaFoldDB" id="A0A8C4YF77"/>
<sequence>MTDGLMSKAATMEIPINGTGDTSSLPEDDGLEQDLQQVMVSGPNLNETSIVSGGYGGTAEGIIPTSTVKGSGLHLPHPGPLAAGDEAARGIAVEKFDIVKKWGINTYKCTKQLISERFGRGSRTVDLELETQIELLRDTKRKYECVLQLARALTHHFYSLVQTQHALGDAFSDLSQKSPELQEEFGCNAETQKLLCKNGETLLGAVNFFVSSINTLVNKTMEDTLMTVKQYETARLEYDAYRTDLEELSIGPRDANTLCRLDAAQSHFQSHKGKYEKLRADVAIKLKFLEENKIKVMHKQLLLFHNAVSAYFAGNQQQLAQTLRQFNIKLKTPGAEKPSWLEEQ</sequence>
<comment type="subcellular location">
    <subcellularLocation>
        <location evidence="1">Golgi apparatus membrane</location>
    </subcellularLocation>
    <subcellularLocation>
        <location evidence="2">Golgi apparatus</location>
        <location evidence="2">trans-Golgi network</location>
    </subcellularLocation>
</comment>
<dbReference type="FunFam" id="1.20.1270.60:FF:000003">
    <property type="entry name" value="arfaptin-2 isoform X1"/>
    <property type="match status" value="1"/>
</dbReference>
<evidence type="ECO:0000256" key="1">
    <source>
        <dbReference type="ARBA" id="ARBA00004394"/>
    </source>
</evidence>
<evidence type="ECO:0000256" key="4">
    <source>
        <dbReference type="ARBA" id="ARBA00023034"/>
    </source>
</evidence>
<dbReference type="GO" id="GO:0000139">
    <property type="term" value="C:Golgi membrane"/>
    <property type="evidence" value="ECO:0007669"/>
    <property type="project" value="UniProtKB-SubCell"/>
</dbReference>
<dbReference type="OrthoDB" id="9994780at2759"/>
<evidence type="ECO:0000256" key="5">
    <source>
        <dbReference type="ARBA" id="ARBA00023136"/>
    </source>
</evidence>
<dbReference type="InterPro" id="IPR030798">
    <property type="entry name" value="Arfaptin_fam"/>
</dbReference>
<dbReference type="InterPro" id="IPR010504">
    <property type="entry name" value="AH_dom"/>
</dbReference>
<proteinExistence type="predicted"/>
<keyword evidence="3" id="KW-0597">Phosphoprotein</keyword>
<name>A0A8C4YF77_9SAUR</name>
<accession>A0A8C4YF77</accession>
<feature type="domain" description="AH" evidence="7">
    <location>
        <begin position="124"/>
        <end position="324"/>
    </location>
</feature>
<evidence type="ECO:0000313" key="8">
    <source>
        <dbReference type="Ensembl" id="ENSGEVP00005024496.1"/>
    </source>
</evidence>
<evidence type="ECO:0000256" key="2">
    <source>
        <dbReference type="ARBA" id="ARBA00004601"/>
    </source>
</evidence>
<gene>
    <name evidence="8" type="primary">ARFIP2</name>
</gene>
<evidence type="ECO:0000313" key="9">
    <source>
        <dbReference type="Proteomes" id="UP000694390"/>
    </source>
</evidence>
<feature type="region of interest" description="Disordered" evidence="6">
    <location>
        <begin position="1"/>
        <end position="29"/>
    </location>
</feature>
<dbReference type="Gene3D" id="1.20.1270.60">
    <property type="entry name" value="Arfaptin homology (AH) domain/BAR domain"/>
    <property type="match status" value="1"/>
</dbReference>
<dbReference type="CDD" id="cd07660">
    <property type="entry name" value="BAR_Arfaptin"/>
    <property type="match status" value="1"/>
</dbReference>
<dbReference type="GO" id="GO:0034315">
    <property type="term" value="P:regulation of Arp2/3 complex-mediated actin nucleation"/>
    <property type="evidence" value="ECO:0007669"/>
    <property type="project" value="TreeGrafter"/>
</dbReference>
<reference evidence="8" key="2">
    <citation type="submission" date="2025-09" db="UniProtKB">
        <authorList>
            <consortium name="Ensembl"/>
        </authorList>
    </citation>
    <scope>IDENTIFICATION</scope>
</reference>
<dbReference type="SMART" id="SM01015">
    <property type="entry name" value="Arfaptin"/>
    <property type="match status" value="1"/>
</dbReference>
<dbReference type="GO" id="GO:0070273">
    <property type="term" value="F:phosphatidylinositol-4-phosphate binding"/>
    <property type="evidence" value="ECO:0007669"/>
    <property type="project" value="UniProtKB-ARBA"/>
</dbReference>
<protein>
    <submittedName>
        <fullName evidence="8">ARF interacting protein 2</fullName>
    </submittedName>
</protein>
<keyword evidence="9" id="KW-1185">Reference proteome</keyword>
<dbReference type="InterPro" id="IPR027267">
    <property type="entry name" value="AH/BAR_dom_sf"/>
</dbReference>
<organism evidence="8 9">
    <name type="scientific">Gopherus evgoodei</name>
    <name type="common">Goodes thornscrub tortoise</name>
    <dbReference type="NCBI Taxonomy" id="1825980"/>
    <lineage>
        <taxon>Eukaryota</taxon>
        <taxon>Metazoa</taxon>
        <taxon>Chordata</taxon>
        <taxon>Craniata</taxon>
        <taxon>Vertebrata</taxon>
        <taxon>Euteleostomi</taxon>
        <taxon>Archelosauria</taxon>
        <taxon>Testudinata</taxon>
        <taxon>Testudines</taxon>
        <taxon>Cryptodira</taxon>
        <taxon>Durocryptodira</taxon>
        <taxon>Testudinoidea</taxon>
        <taxon>Testudinidae</taxon>
        <taxon>Gopherus</taxon>
    </lineage>
</organism>
<reference evidence="8" key="1">
    <citation type="submission" date="2025-08" db="UniProtKB">
        <authorList>
            <consortium name="Ensembl"/>
        </authorList>
    </citation>
    <scope>IDENTIFICATION</scope>
</reference>
<evidence type="ECO:0000259" key="7">
    <source>
        <dbReference type="PROSITE" id="PS50870"/>
    </source>
</evidence>
<dbReference type="SUPFAM" id="SSF103657">
    <property type="entry name" value="BAR/IMD domain-like"/>
    <property type="match status" value="1"/>
</dbReference>